<dbReference type="EnsemblPlants" id="Pp3c3_33600V3.1">
    <property type="protein sequence ID" value="Pp3c3_33600V3.1"/>
    <property type="gene ID" value="Pp3c3_33600"/>
</dbReference>
<dbReference type="Gramene" id="Pp3c3_33630V3.1">
    <property type="protein sequence ID" value="Pp3c3_33630V3.1"/>
    <property type="gene ID" value="Pp3c3_33630"/>
</dbReference>
<reference evidence="2 5" key="2">
    <citation type="journal article" date="2018" name="Plant J.">
        <title>The Physcomitrella patens chromosome-scale assembly reveals moss genome structure and evolution.</title>
        <authorList>
            <person name="Lang D."/>
            <person name="Ullrich K.K."/>
            <person name="Murat F."/>
            <person name="Fuchs J."/>
            <person name="Jenkins J."/>
            <person name="Haas F.B."/>
            <person name="Piednoel M."/>
            <person name="Gundlach H."/>
            <person name="Van Bel M."/>
            <person name="Meyberg R."/>
            <person name="Vives C."/>
            <person name="Morata J."/>
            <person name="Symeonidi A."/>
            <person name="Hiss M."/>
            <person name="Muchero W."/>
            <person name="Kamisugi Y."/>
            <person name="Saleh O."/>
            <person name="Blanc G."/>
            <person name="Decker E.L."/>
            <person name="van Gessel N."/>
            <person name="Grimwood J."/>
            <person name="Hayes R.D."/>
            <person name="Graham S.W."/>
            <person name="Gunter L.E."/>
            <person name="McDaniel S.F."/>
            <person name="Hoernstein S.N.W."/>
            <person name="Larsson A."/>
            <person name="Li F.W."/>
            <person name="Perroud P.F."/>
            <person name="Phillips J."/>
            <person name="Ranjan P."/>
            <person name="Rokshar D.S."/>
            <person name="Rothfels C.J."/>
            <person name="Schneider L."/>
            <person name="Shu S."/>
            <person name="Stevenson D.W."/>
            <person name="Thummler F."/>
            <person name="Tillich M."/>
            <person name="Villarreal Aguilar J.C."/>
            <person name="Widiez T."/>
            <person name="Wong G.K."/>
            <person name="Wymore A."/>
            <person name="Zhang Y."/>
            <person name="Zimmer A.D."/>
            <person name="Quatrano R.S."/>
            <person name="Mayer K.F.X."/>
            <person name="Goodstein D."/>
            <person name="Casacuberta J.M."/>
            <person name="Vandepoele K."/>
            <person name="Reski R."/>
            <person name="Cuming A.C."/>
            <person name="Tuskan G.A."/>
            <person name="Maumus F."/>
            <person name="Salse J."/>
            <person name="Schmutz J."/>
            <person name="Rensing S.A."/>
        </authorList>
    </citation>
    <scope>NUCLEOTIDE SEQUENCE [LARGE SCALE GENOMIC DNA]</scope>
    <source>
        <strain evidence="4 5">cv. Gransden 2004</strain>
    </source>
</reference>
<dbReference type="EnsemblPlants" id="Pp3c3_33910V3.1">
    <property type="protein sequence ID" value="Pp3c3_33910V3.1"/>
    <property type="gene ID" value="Pp3c3_33910"/>
</dbReference>
<dbReference type="EMBL" id="ABEU02000003">
    <property type="protein sequence ID" value="PNR58342.1"/>
    <property type="molecule type" value="Genomic_DNA"/>
</dbReference>
<dbReference type="Gramene" id="Pp3c3_33910V3.1">
    <property type="protein sequence ID" value="Pp3c3_33910V3.1"/>
    <property type="gene ID" value="Pp3c3_33910"/>
</dbReference>
<evidence type="ECO:0000313" key="4">
    <source>
        <dbReference type="EnsemblPlants" id="Pp3c3_33600V3.1"/>
    </source>
</evidence>
<name>A0A2K1KX31_PHYPA</name>
<evidence type="ECO:0000313" key="1">
    <source>
        <dbReference type="EMBL" id="PNR58342.1"/>
    </source>
</evidence>
<gene>
    <name evidence="1" type="ORF">PHYPA_005337</name>
    <name evidence="2" type="ORF">PHYPA_005338</name>
    <name evidence="3" type="ORF">PHYPA_005342</name>
</gene>
<dbReference type="AlphaFoldDB" id="A0A2K1KX31"/>
<dbReference type="Proteomes" id="UP000006727">
    <property type="component" value="Chromosome 3"/>
</dbReference>
<reference evidence="2 5" key="1">
    <citation type="journal article" date="2008" name="Science">
        <title>The Physcomitrella genome reveals evolutionary insights into the conquest of land by plants.</title>
        <authorList>
            <person name="Rensing S."/>
            <person name="Lang D."/>
            <person name="Zimmer A."/>
            <person name="Terry A."/>
            <person name="Salamov A."/>
            <person name="Shapiro H."/>
            <person name="Nishiyama T."/>
            <person name="Perroud P.-F."/>
            <person name="Lindquist E."/>
            <person name="Kamisugi Y."/>
            <person name="Tanahashi T."/>
            <person name="Sakakibara K."/>
            <person name="Fujita T."/>
            <person name="Oishi K."/>
            <person name="Shin-I T."/>
            <person name="Kuroki Y."/>
            <person name="Toyoda A."/>
            <person name="Suzuki Y."/>
            <person name="Hashimoto A."/>
            <person name="Yamaguchi K."/>
            <person name="Sugano A."/>
            <person name="Kohara Y."/>
            <person name="Fujiyama A."/>
            <person name="Anterola A."/>
            <person name="Aoki S."/>
            <person name="Ashton N."/>
            <person name="Barbazuk W.B."/>
            <person name="Barker E."/>
            <person name="Bennetzen J."/>
            <person name="Bezanilla M."/>
            <person name="Blankenship R."/>
            <person name="Cho S.H."/>
            <person name="Dutcher S."/>
            <person name="Estelle M."/>
            <person name="Fawcett J.A."/>
            <person name="Gundlach H."/>
            <person name="Hanada K."/>
            <person name="Heyl A."/>
            <person name="Hicks K.A."/>
            <person name="Hugh J."/>
            <person name="Lohr M."/>
            <person name="Mayer K."/>
            <person name="Melkozernov A."/>
            <person name="Murata T."/>
            <person name="Nelson D."/>
            <person name="Pils B."/>
            <person name="Prigge M."/>
            <person name="Reiss B."/>
            <person name="Renner T."/>
            <person name="Rombauts S."/>
            <person name="Rushton P."/>
            <person name="Sanderfoot A."/>
            <person name="Schween G."/>
            <person name="Shiu S.-H."/>
            <person name="Stueber K."/>
            <person name="Theodoulou F.L."/>
            <person name="Tu H."/>
            <person name="Van de Peer Y."/>
            <person name="Verrier P.J."/>
            <person name="Waters E."/>
            <person name="Wood A."/>
            <person name="Yang L."/>
            <person name="Cove D."/>
            <person name="Cuming A."/>
            <person name="Hasebe M."/>
            <person name="Lucas S."/>
            <person name="Mishler D.B."/>
            <person name="Reski R."/>
            <person name="Grigoriev I."/>
            <person name="Quatrano R.S."/>
            <person name="Boore J.L."/>
        </authorList>
    </citation>
    <scope>NUCLEOTIDE SEQUENCE [LARGE SCALE GENOMIC DNA]</scope>
    <source>
        <strain evidence="4 5">cv. Gransden 2004</strain>
    </source>
</reference>
<dbReference type="Gramene" id="Pp3c3_33600V3.1">
    <property type="protein sequence ID" value="Pp3c3_33600V3.1"/>
    <property type="gene ID" value="Pp3c3_33600"/>
</dbReference>
<accession>A0A2K1KX31</accession>
<keyword evidence="5" id="KW-1185">Reference proteome</keyword>
<reference evidence="4" key="3">
    <citation type="submission" date="2020-12" db="UniProtKB">
        <authorList>
            <consortium name="EnsemblPlants"/>
        </authorList>
    </citation>
    <scope>IDENTIFICATION</scope>
</reference>
<protein>
    <submittedName>
        <fullName evidence="2 4">Uncharacterized protein</fullName>
    </submittedName>
</protein>
<evidence type="ECO:0000313" key="3">
    <source>
        <dbReference type="EMBL" id="PNR58347.1"/>
    </source>
</evidence>
<sequence length="134" mass="15147">MGGKKALLPLRVELRTSRLLNGCSSQLSYRSSGEVGYRSPYLSHAKRALYHLSYIPAAADVTHRSRRRHRMSCPLPLTPFVPDLTAPYTRWRRPPSLSLCVCLAPLKRKQGRGAGWMDGILPHPTLEEIKPRNM</sequence>
<organism evidence="2">
    <name type="scientific">Physcomitrium patens</name>
    <name type="common">Spreading-leaved earth moss</name>
    <name type="synonym">Physcomitrella patens</name>
    <dbReference type="NCBI Taxonomy" id="3218"/>
    <lineage>
        <taxon>Eukaryota</taxon>
        <taxon>Viridiplantae</taxon>
        <taxon>Streptophyta</taxon>
        <taxon>Embryophyta</taxon>
        <taxon>Bryophyta</taxon>
        <taxon>Bryophytina</taxon>
        <taxon>Bryopsida</taxon>
        <taxon>Funariidae</taxon>
        <taxon>Funariales</taxon>
        <taxon>Funariaceae</taxon>
        <taxon>Physcomitrium</taxon>
    </lineage>
</organism>
<evidence type="ECO:0000313" key="5">
    <source>
        <dbReference type="Proteomes" id="UP000006727"/>
    </source>
</evidence>
<dbReference type="EMBL" id="ABEU02000003">
    <property type="protein sequence ID" value="PNR58347.1"/>
    <property type="molecule type" value="Genomic_DNA"/>
</dbReference>
<dbReference type="EMBL" id="ABEU02000003">
    <property type="protein sequence ID" value="PNR58343.1"/>
    <property type="molecule type" value="Genomic_DNA"/>
</dbReference>
<evidence type="ECO:0000313" key="2">
    <source>
        <dbReference type="EMBL" id="PNR58343.1"/>
    </source>
</evidence>
<dbReference type="EnsemblPlants" id="Pp3c3_33630V3.1">
    <property type="protein sequence ID" value="Pp3c3_33630V3.1"/>
    <property type="gene ID" value="Pp3c3_33630"/>
</dbReference>
<dbReference type="InParanoid" id="A0A2K1KX31"/>
<proteinExistence type="predicted"/>